<evidence type="ECO:0000256" key="2">
    <source>
        <dbReference type="ARBA" id="ARBA00022679"/>
    </source>
</evidence>
<dbReference type="PROSITE" id="PS51186">
    <property type="entry name" value="GNAT"/>
    <property type="match status" value="1"/>
</dbReference>
<accession>D7FLI0</accession>
<dbReference type="InterPro" id="IPR045141">
    <property type="entry name" value="NAA60-like"/>
</dbReference>
<dbReference type="Proteomes" id="UP000002630">
    <property type="component" value="Linkage Group LG12"/>
</dbReference>
<evidence type="ECO:0000256" key="10">
    <source>
        <dbReference type="ARBA" id="ARBA00048848"/>
    </source>
</evidence>
<dbReference type="GO" id="GO:0120518">
    <property type="term" value="F:protein N-terminal-methionine acetyltransferase activity"/>
    <property type="evidence" value="ECO:0007669"/>
    <property type="project" value="UniProtKB-EC"/>
</dbReference>
<dbReference type="GO" id="GO:0004402">
    <property type="term" value="F:histone acetyltransferase activity"/>
    <property type="evidence" value="ECO:0007669"/>
    <property type="project" value="TreeGrafter"/>
</dbReference>
<organism evidence="13 14">
    <name type="scientific">Ectocarpus siliculosus</name>
    <name type="common">Brown alga</name>
    <name type="synonym">Conferva siliculosa</name>
    <dbReference type="NCBI Taxonomy" id="2880"/>
    <lineage>
        <taxon>Eukaryota</taxon>
        <taxon>Sar</taxon>
        <taxon>Stramenopiles</taxon>
        <taxon>Ochrophyta</taxon>
        <taxon>PX clade</taxon>
        <taxon>Phaeophyceae</taxon>
        <taxon>Ectocarpales</taxon>
        <taxon>Ectocarpaceae</taxon>
        <taxon>Ectocarpus</taxon>
    </lineage>
</organism>
<feature type="compositionally biased region" description="Basic and acidic residues" evidence="11">
    <location>
        <begin position="341"/>
        <end position="356"/>
    </location>
</feature>
<gene>
    <name evidence="13" type="ORF">Esi_0016_0043</name>
</gene>
<keyword evidence="5" id="KW-0012">Acyltransferase</keyword>
<feature type="region of interest" description="Disordered" evidence="11">
    <location>
        <begin position="334"/>
        <end position="356"/>
    </location>
</feature>
<dbReference type="AlphaFoldDB" id="D7FLI0"/>
<dbReference type="PANTHER" id="PTHR14744">
    <property type="entry name" value="N-ALPHA-ACETYLTRANSFERASE 60"/>
    <property type="match status" value="1"/>
</dbReference>
<dbReference type="Gene3D" id="3.40.630.30">
    <property type="match status" value="2"/>
</dbReference>
<keyword evidence="2" id="KW-0808">Transferase</keyword>
<dbReference type="Pfam" id="PF00583">
    <property type="entry name" value="Acetyltransf_1"/>
    <property type="match status" value="1"/>
</dbReference>
<evidence type="ECO:0000256" key="6">
    <source>
        <dbReference type="ARBA" id="ARBA00025774"/>
    </source>
</evidence>
<feature type="region of interest" description="Disordered" evidence="11">
    <location>
        <begin position="66"/>
        <end position="157"/>
    </location>
</feature>
<dbReference type="InParanoid" id="D7FLI0"/>
<evidence type="ECO:0000256" key="1">
    <source>
        <dbReference type="ARBA" id="ARBA00013184"/>
    </source>
</evidence>
<comment type="similarity">
    <text evidence="6">Belongs to the acetyltransferase family. NAA60 subfamily.</text>
</comment>
<dbReference type="EC" id="2.3.1.259" evidence="7"/>
<comment type="catalytic activity">
    <reaction evidence="10">
        <text>N-terminal L-methionyl-[transmembrane protein] + acetyl-CoA = N-terminal N(alpha)-acetyl-L-methionyl-[transmembrane protein] + CoA + H(+)</text>
        <dbReference type="Rhea" id="RHEA:50604"/>
        <dbReference type="Rhea" id="RHEA-COMP:12745"/>
        <dbReference type="Rhea" id="RHEA-COMP:12746"/>
        <dbReference type="ChEBI" id="CHEBI:15378"/>
        <dbReference type="ChEBI" id="CHEBI:57287"/>
        <dbReference type="ChEBI" id="CHEBI:57288"/>
        <dbReference type="ChEBI" id="CHEBI:64731"/>
        <dbReference type="ChEBI" id="CHEBI:133414"/>
        <dbReference type="EC" id="2.3.1.259"/>
    </reaction>
</comment>
<dbReference type="OrthoDB" id="47374at2759"/>
<evidence type="ECO:0000256" key="3">
    <source>
        <dbReference type="ARBA" id="ARBA00022829"/>
    </source>
</evidence>
<evidence type="ECO:0000256" key="5">
    <source>
        <dbReference type="ARBA" id="ARBA00023315"/>
    </source>
</evidence>
<dbReference type="EMBL" id="FN649737">
    <property type="protein sequence ID" value="CBJ25796.1"/>
    <property type="molecule type" value="Genomic_DNA"/>
</dbReference>
<evidence type="ECO:0000256" key="11">
    <source>
        <dbReference type="SAM" id="MobiDB-lite"/>
    </source>
</evidence>
<evidence type="ECO:0000256" key="7">
    <source>
        <dbReference type="ARBA" id="ARBA00026111"/>
    </source>
</evidence>
<keyword evidence="3" id="KW-0159">Chromosome partition</keyword>
<dbReference type="GO" id="GO:0007059">
    <property type="term" value="P:chromosome segregation"/>
    <property type="evidence" value="ECO:0007669"/>
    <property type="project" value="UniProtKB-KW"/>
</dbReference>
<dbReference type="STRING" id="2880.D7FLI0"/>
<dbReference type="EC" id="2.3.1.48" evidence="1"/>
<feature type="domain" description="N-acetyltransferase" evidence="12">
    <location>
        <begin position="190"/>
        <end position="285"/>
    </location>
</feature>
<evidence type="ECO:0000259" key="12">
    <source>
        <dbReference type="PROSITE" id="PS51186"/>
    </source>
</evidence>
<dbReference type="CDD" id="cd04301">
    <property type="entry name" value="NAT_SF"/>
    <property type="match status" value="1"/>
</dbReference>
<dbReference type="eggNOG" id="KOG3138">
    <property type="taxonomic scope" value="Eukaryota"/>
</dbReference>
<evidence type="ECO:0000256" key="4">
    <source>
        <dbReference type="ARBA" id="ARBA00022853"/>
    </source>
</evidence>
<protein>
    <recommendedName>
        <fullName evidence="8">N-alpha-acetyltransferase 60</fullName>
        <ecNumber evidence="7">2.3.1.259</ecNumber>
        <ecNumber evidence="1">2.3.1.48</ecNumber>
    </recommendedName>
</protein>
<proteinExistence type="inferred from homology"/>
<reference evidence="13 14" key="1">
    <citation type="journal article" date="2010" name="Nature">
        <title>The Ectocarpus genome and the independent evolution of multicellularity in brown algae.</title>
        <authorList>
            <person name="Cock J.M."/>
            <person name="Sterck L."/>
            <person name="Rouze P."/>
            <person name="Scornet D."/>
            <person name="Allen A.E."/>
            <person name="Amoutzias G."/>
            <person name="Anthouard V."/>
            <person name="Artiguenave F."/>
            <person name="Aury J.M."/>
            <person name="Badger J.H."/>
            <person name="Beszteri B."/>
            <person name="Billiau K."/>
            <person name="Bonnet E."/>
            <person name="Bothwell J.H."/>
            <person name="Bowler C."/>
            <person name="Boyen C."/>
            <person name="Brownlee C."/>
            <person name="Carrano C.J."/>
            <person name="Charrier B."/>
            <person name="Cho G.Y."/>
            <person name="Coelho S.M."/>
            <person name="Collen J."/>
            <person name="Corre E."/>
            <person name="Da Silva C."/>
            <person name="Delage L."/>
            <person name="Delaroque N."/>
            <person name="Dittami S.M."/>
            <person name="Doulbeau S."/>
            <person name="Elias M."/>
            <person name="Farnham G."/>
            <person name="Gachon C.M."/>
            <person name="Gschloessl B."/>
            <person name="Heesch S."/>
            <person name="Jabbari K."/>
            <person name="Jubin C."/>
            <person name="Kawai H."/>
            <person name="Kimura K."/>
            <person name="Kloareg B."/>
            <person name="Kupper F.C."/>
            <person name="Lang D."/>
            <person name="Le Bail A."/>
            <person name="Leblanc C."/>
            <person name="Lerouge P."/>
            <person name="Lohr M."/>
            <person name="Lopez P.J."/>
            <person name="Martens C."/>
            <person name="Maumus F."/>
            <person name="Michel G."/>
            <person name="Miranda-Saavedra D."/>
            <person name="Morales J."/>
            <person name="Moreau H."/>
            <person name="Motomura T."/>
            <person name="Nagasato C."/>
            <person name="Napoli C.A."/>
            <person name="Nelson D.R."/>
            <person name="Nyvall-Collen P."/>
            <person name="Peters A.F."/>
            <person name="Pommier C."/>
            <person name="Potin P."/>
            <person name="Poulain J."/>
            <person name="Quesneville H."/>
            <person name="Read B."/>
            <person name="Rensing S.A."/>
            <person name="Ritter A."/>
            <person name="Rousvoal S."/>
            <person name="Samanta M."/>
            <person name="Samson G."/>
            <person name="Schroeder D.C."/>
            <person name="Segurens B."/>
            <person name="Strittmatter M."/>
            <person name="Tonon T."/>
            <person name="Tregear J.W."/>
            <person name="Valentin K."/>
            <person name="von Dassow P."/>
            <person name="Yamagishi T."/>
            <person name="Van de Peer Y."/>
            <person name="Wincker P."/>
        </authorList>
    </citation>
    <scope>NUCLEOTIDE SEQUENCE [LARGE SCALE GENOMIC DNA]</scope>
    <source>
        <strain evidence="14">Ec32 / CCAP1310/4</strain>
    </source>
</reference>
<dbReference type="InterPro" id="IPR000182">
    <property type="entry name" value="GNAT_dom"/>
</dbReference>
<sequence>MEMRPMEPEDLVEVKRLHEQCFPVRYDMAFYENVVRGFIARGKGDVEEPLYTQVAVVPPPADGCCGWPGSDSHAEECPADGDSPGQSETGEQSRRYPPHGGDVSGCGDAAEQGAATGQGCGGTERKGRATPGSGCPLADAGGGSEDSLDEGGADGGRERRGEIAGLITCQVMPLSRCRDQDRLGLNTSYGGGGGAAHSEVVYILTLGTETRYRRQGIGRALLRRCVWLSRQEKSIGAVYLHVITTNPAAHRFYESEGFVQVCCISDYYRINGELYDCYLYALFVNGAQPPGERGWGIQSLSRRLLSIISFFRRTLGQVPEEGKLAAAVAAAGGTSALEQEQQDRGPEDMEQGEESRRMISPFAAEAAATGAAAAAYRKSGVARGGGDQSSAAATGAGTPLHPSGRGFANGPLRTPAHRGSDGSPRIDSLEGSKEDTDSAHGGARKTIVTLWNAVGMGAWARGGAEDRCSVDKFRDVVEVGPGGVYDVSSNGGGDRHWGGRGQEPV</sequence>
<evidence type="ECO:0000256" key="9">
    <source>
        <dbReference type="ARBA" id="ARBA00048017"/>
    </source>
</evidence>
<dbReference type="PANTHER" id="PTHR14744:SF15">
    <property type="entry name" value="N-ALPHA-ACETYLTRANSFERASE 60"/>
    <property type="match status" value="1"/>
</dbReference>
<dbReference type="GO" id="GO:0000139">
    <property type="term" value="C:Golgi membrane"/>
    <property type="evidence" value="ECO:0007669"/>
    <property type="project" value="TreeGrafter"/>
</dbReference>
<keyword evidence="4" id="KW-0156">Chromatin regulator</keyword>
<evidence type="ECO:0000313" key="14">
    <source>
        <dbReference type="Proteomes" id="UP000002630"/>
    </source>
</evidence>
<evidence type="ECO:0000256" key="8">
    <source>
        <dbReference type="ARBA" id="ARBA00026144"/>
    </source>
</evidence>
<comment type="catalytic activity">
    <reaction evidence="9">
        <text>L-lysyl-[protein] + acetyl-CoA = N(6)-acetyl-L-lysyl-[protein] + CoA + H(+)</text>
        <dbReference type="Rhea" id="RHEA:45948"/>
        <dbReference type="Rhea" id="RHEA-COMP:9752"/>
        <dbReference type="Rhea" id="RHEA-COMP:10731"/>
        <dbReference type="ChEBI" id="CHEBI:15378"/>
        <dbReference type="ChEBI" id="CHEBI:29969"/>
        <dbReference type="ChEBI" id="CHEBI:57287"/>
        <dbReference type="ChEBI" id="CHEBI:57288"/>
        <dbReference type="ChEBI" id="CHEBI:61930"/>
        <dbReference type="EC" id="2.3.1.48"/>
    </reaction>
</comment>
<feature type="region of interest" description="Disordered" evidence="11">
    <location>
        <begin position="381"/>
        <end position="441"/>
    </location>
</feature>
<name>D7FLI0_ECTSI</name>
<dbReference type="InterPro" id="IPR016181">
    <property type="entry name" value="Acyl_CoA_acyltransferase"/>
</dbReference>
<feature type="compositionally biased region" description="Basic and acidic residues" evidence="11">
    <location>
        <begin position="427"/>
        <end position="438"/>
    </location>
</feature>
<evidence type="ECO:0000313" key="13">
    <source>
        <dbReference type="EMBL" id="CBJ25796.1"/>
    </source>
</evidence>
<dbReference type="EMBL" id="FN648143">
    <property type="protein sequence ID" value="CBJ25796.1"/>
    <property type="molecule type" value="Genomic_DNA"/>
</dbReference>
<dbReference type="SUPFAM" id="SSF55729">
    <property type="entry name" value="Acyl-CoA N-acyltransferases (Nat)"/>
    <property type="match status" value="1"/>
</dbReference>
<keyword evidence="14" id="KW-1185">Reference proteome</keyword>